<dbReference type="InterPro" id="IPR003660">
    <property type="entry name" value="HAMP_dom"/>
</dbReference>
<comment type="subcellular location">
    <subcellularLocation>
        <location evidence="2">Membrane</location>
    </subcellularLocation>
</comment>
<keyword evidence="10 11" id="KW-0472">Membrane</keyword>
<feature type="domain" description="HAMP" evidence="13">
    <location>
        <begin position="105"/>
        <end position="159"/>
    </location>
</feature>
<evidence type="ECO:0000256" key="6">
    <source>
        <dbReference type="ARBA" id="ARBA00022692"/>
    </source>
</evidence>
<comment type="catalytic activity">
    <reaction evidence="1">
        <text>ATP + protein L-histidine = ADP + protein N-phospho-L-histidine.</text>
        <dbReference type="EC" id="2.7.13.3"/>
    </reaction>
</comment>
<dbReference type="InterPro" id="IPR004358">
    <property type="entry name" value="Sig_transdc_His_kin-like_C"/>
</dbReference>
<dbReference type="InterPro" id="IPR036097">
    <property type="entry name" value="HisK_dim/P_sf"/>
</dbReference>
<dbReference type="PROSITE" id="PS50109">
    <property type="entry name" value="HIS_KIN"/>
    <property type="match status" value="1"/>
</dbReference>
<feature type="transmembrane region" description="Helical" evidence="11">
    <location>
        <begin position="12"/>
        <end position="35"/>
    </location>
</feature>
<keyword evidence="6 11" id="KW-0812">Transmembrane</keyword>
<dbReference type="PANTHER" id="PTHR45436">
    <property type="entry name" value="SENSOR HISTIDINE KINASE YKOH"/>
    <property type="match status" value="1"/>
</dbReference>
<keyword evidence="5" id="KW-0808">Transferase</keyword>
<dbReference type="SUPFAM" id="SSF47384">
    <property type="entry name" value="Homodimeric domain of signal transducing histidine kinase"/>
    <property type="match status" value="1"/>
</dbReference>
<feature type="transmembrane region" description="Helical" evidence="11">
    <location>
        <begin position="80"/>
        <end position="101"/>
    </location>
</feature>
<dbReference type="PANTHER" id="PTHR45436:SF5">
    <property type="entry name" value="SENSOR HISTIDINE KINASE TRCS"/>
    <property type="match status" value="1"/>
</dbReference>
<keyword evidence="8 11" id="KW-1133">Transmembrane helix</keyword>
<evidence type="ECO:0000256" key="8">
    <source>
        <dbReference type="ARBA" id="ARBA00022989"/>
    </source>
</evidence>
<dbReference type="SUPFAM" id="SSF158472">
    <property type="entry name" value="HAMP domain-like"/>
    <property type="match status" value="1"/>
</dbReference>
<evidence type="ECO:0000256" key="1">
    <source>
        <dbReference type="ARBA" id="ARBA00000085"/>
    </source>
</evidence>
<dbReference type="PROSITE" id="PS50885">
    <property type="entry name" value="HAMP"/>
    <property type="match status" value="1"/>
</dbReference>
<evidence type="ECO:0000259" key="13">
    <source>
        <dbReference type="PROSITE" id="PS50885"/>
    </source>
</evidence>
<dbReference type="Pfam" id="PF02518">
    <property type="entry name" value="HATPase_c"/>
    <property type="match status" value="1"/>
</dbReference>
<evidence type="ECO:0000256" key="3">
    <source>
        <dbReference type="ARBA" id="ARBA00012438"/>
    </source>
</evidence>
<dbReference type="FunFam" id="3.30.565.10:FF:000006">
    <property type="entry name" value="Sensor histidine kinase WalK"/>
    <property type="match status" value="1"/>
</dbReference>
<evidence type="ECO:0000256" key="7">
    <source>
        <dbReference type="ARBA" id="ARBA00022777"/>
    </source>
</evidence>
<dbReference type="PRINTS" id="PR00344">
    <property type="entry name" value="BCTRLSENSOR"/>
</dbReference>
<reference evidence="14" key="1">
    <citation type="submission" date="2020-02" db="EMBL/GenBank/DDBJ databases">
        <authorList>
            <person name="Meier V. D."/>
        </authorList>
    </citation>
    <scope>NUCLEOTIDE SEQUENCE</scope>
    <source>
        <strain evidence="14">AVDCRST_MAG86</strain>
    </source>
</reference>
<organism evidence="14">
    <name type="scientific">uncultured Truepera sp</name>
    <dbReference type="NCBI Taxonomy" id="543023"/>
    <lineage>
        <taxon>Bacteria</taxon>
        <taxon>Thermotogati</taxon>
        <taxon>Deinococcota</taxon>
        <taxon>Deinococci</taxon>
        <taxon>Trueperales</taxon>
        <taxon>Trueperaceae</taxon>
        <taxon>Truepera</taxon>
        <taxon>environmental samples</taxon>
    </lineage>
</organism>
<dbReference type="InterPro" id="IPR003661">
    <property type="entry name" value="HisK_dim/P_dom"/>
</dbReference>
<dbReference type="InterPro" id="IPR036890">
    <property type="entry name" value="HATPase_C_sf"/>
</dbReference>
<dbReference type="EMBL" id="CADCWP010000280">
    <property type="protein sequence ID" value="CAA9582909.1"/>
    <property type="molecule type" value="Genomic_DNA"/>
</dbReference>
<dbReference type="SMART" id="SM00388">
    <property type="entry name" value="HisKA"/>
    <property type="match status" value="1"/>
</dbReference>
<name>A0A6J4VNC8_9DEIN</name>
<evidence type="ECO:0000256" key="2">
    <source>
        <dbReference type="ARBA" id="ARBA00004370"/>
    </source>
</evidence>
<keyword evidence="7" id="KW-0418">Kinase</keyword>
<evidence type="ECO:0000256" key="11">
    <source>
        <dbReference type="SAM" id="Phobius"/>
    </source>
</evidence>
<proteinExistence type="predicted"/>
<dbReference type="CDD" id="cd00075">
    <property type="entry name" value="HATPase"/>
    <property type="match status" value="1"/>
</dbReference>
<keyword evidence="9" id="KW-0902">Two-component regulatory system</keyword>
<dbReference type="InterPro" id="IPR003594">
    <property type="entry name" value="HATPase_dom"/>
</dbReference>
<dbReference type="EC" id="2.7.13.3" evidence="3"/>
<feature type="domain" description="Histidine kinase" evidence="12">
    <location>
        <begin position="167"/>
        <end position="371"/>
    </location>
</feature>
<protein>
    <recommendedName>
        <fullName evidence="3">histidine kinase</fullName>
        <ecNumber evidence="3">2.7.13.3</ecNumber>
    </recommendedName>
</protein>
<keyword evidence="4" id="KW-0597">Phosphoprotein</keyword>
<evidence type="ECO:0000259" key="12">
    <source>
        <dbReference type="PROSITE" id="PS50109"/>
    </source>
</evidence>
<dbReference type="SMART" id="SM00387">
    <property type="entry name" value="HATPase_c"/>
    <property type="match status" value="1"/>
</dbReference>
<dbReference type="AlphaFoldDB" id="A0A6J4VNC8"/>
<dbReference type="Pfam" id="PF00672">
    <property type="entry name" value="HAMP"/>
    <property type="match status" value="1"/>
</dbReference>
<dbReference type="InterPro" id="IPR050428">
    <property type="entry name" value="TCS_sensor_his_kinase"/>
</dbReference>
<dbReference type="InterPro" id="IPR005467">
    <property type="entry name" value="His_kinase_dom"/>
</dbReference>
<dbReference type="Gene3D" id="1.10.287.130">
    <property type="match status" value="1"/>
</dbReference>
<evidence type="ECO:0000313" key="14">
    <source>
        <dbReference type="EMBL" id="CAA9582909.1"/>
    </source>
</evidence>
<dbReference type="GO" id="GO:0005886">
    <property type="term" value="C:plasma membrane"/>
    <property type="evidence" value="ECO:0007669"/>
    <property type="project" value="TreeGrafter"/>
</dbReference>
<gene>
    <name evidence="14" type="ORF">AVDCRST_MAG86-3092</name>
</gene>
<dbReference type="Gene3D" id="3.30.565.10">
    <property type="entry name" value="Histidine kinase-like ATPase, C-terminal domain"/>
    <property type="match status" value="1"/>
</dbReference>
<dbReference type="CDD" id="cd00082">
    <property type="entry name" value="HisKA"/>
    <property type="match status" value="1"/>
</dbReference>
<dbReference type="SUPFAM" id="SSF55874">
    <property type="entry name" value="ATPase domain of HSP90 chaperone/DNA topoisomerase II/histidine kinase"/>
    <property type="match status" value="1"/>
</dbReference>
<evidence type="ECO:0000256" key="9">
    <source>
        <dbReference type="ARBA" id="ARBA00023012"/>
    </source>
</evidence>
<evidence type="ECO:0000256" key="5">
    <source>
        <dbReference type="ARBA" id="ARBA00022679"/>
    </source>
</evidence>
<evidence type="ECO:0000256" key="4">
    <source>
        <dbReference type="ARBA" id="ARBA00022553"/>
    </source>
</evidence>
<dbReference type="Gene3D" id="6.10.340.10">
    <property type="match status" value="1"/>
</dbReference>
<dbReference type="CDD" id="cd06225">
    <property type="entry name" value="HAMP"/>
    <property type="match status" value="1"/>
</dbReference>
<accession>A0A6J4VNC8</accession>
<evidence type="ECO:0000256" key="10">
    <source>
        <dbReference type="ARBA" id="ARBA00023136"/>
    </source>
</evidence>
<dbReference type="Pfam" id="PF00512">
    <property type="entry name" value="HisKA"/>
    <property type="match status" value="1"/>
</dbReference>
<dbReference type="SMART" id="SM00304">
    <property type="entry name" value="HAMP"/>
    <property type="match status" value="1"/>
</dbReference>
<dbReference type="GO" id="GO:0000155">
    <property type="term" value="F:phosphorelay sensor kinase activity"/>
    <property type="evidence" value="ECO:0007669"/>
    <property type="project" value="InterPro"/>
</dbReference>
<sequence length="371" mass="40455">MKPIPFGQRLVVRLAVGMISVALLSLFLTFALQVVNVTLSDLRPPEPDRMQELLTRLLAENPNDEDLLALTEFPYELRRVLLTTTLLSVIVSGGLWIYLAIRFARSIARPIEQVTSAAAKITGGDLSARVDVPSGSSGETARLSEHFNQMARSLETYERERTEMIAAIAHELRTPLAVMLARLEVMEAGLVELSQEEVSRLGHQAKLLTRLVNDLRTLSLADANRLSLYKQKVDLGDLVRRATESFSGRAREAVVSLSTEIADVWATVDPDRLEQVLFNLLDNAFKHTPAGGRVTVSLDASAGQVRLAVRDTGTGFGGDPKRLFGRFYKAHDDLGGSGLGLALVKVLIESHGGSVSAKNNPDGGASFEVRF</sequence>